<keyword evidence="11" id="KW-1185">Reference proteome</keyword>
<dbReference type="Proteomes" id="UP000693970">
    <property type="component" value="Unassembled WGS sequence"/>
</dbReference>
<keyword evidence="3 6" id="KW-0547">Nucleotide-binding</keyword>
<dbReference type="SMART" id="SM00878">
    <property type="entry name" value="Biotin_carb_C"/>
    <property type="match status" value="1"/>
</dbReference>
<sequence>MLRTLWHHPSRRFLSRGGTRSLSSFYNASTDDRPFQKVLIANRGEIACRVIRTCRQLQIPTVALYSDADGPNSLHASMADEAYLIGTGPHPSESYLLQDEVLDIALRSGAQGIHPGYGFLSENAIFCEKVNATDGLTFIGPPVPAITAMGSKSQSKAIMEQAGVPTTPGFYDATESTVQDPQELLQEALQIGFPLLIKAVMGGGGKGMRLVWKESEFLDKLEACQRESQNSFGDARVLLEKYLLKPRHVEVQVVGDHHGNYIHLFERDCSLQRRHQKIIEEAPASDLPSELRERFGEMGKRAAEAVGYYNAGTVEFLLDTQEPDQFYFCEMNTRLQVEHPITELITGVDLVEWQLRIAAGEILPILNQDDMPCHGHALEARIYAENPARNFLPATGTVWHHAPPAESNTGINAEGVRVDTGIRQGAEVGVYYDPMICKLIVHDQTRDKALKKLVRSLQQYQIAGVPTNIDFLIRCAQHHGFQEAGAVNTGFLDDYMDEVLPGISEDGVMSETEALPSVAVALGVFASLLKLEGRIGIGNLDLERRRQPSPWNSLSGSWINGGSLRRKLELSDGTTANCTSCRDGSYQIQILSEDGQEKTSFHVNGVFSSSQELKVVVNHTHRITLTTALHEVEGIIQVCMWPQTSELIQQGSYFWQVMVKNPMVPSSLHNTASSVGHGMIKAPMPGKISRINFAVGDTVEAGDVLLLMEAMKMEHTIVSPVAGVLQSITYKVGDVVVDGATLAVVGSEDDEEPEAV</sequence>
<dbReference type="AlphaFoldDB" id="A0A9K3M5Q4"/>
<dbReference type="InterPro" id="IPR005482">
    <property type="entry name" value="Biotin_COase_C"/>
</dbReference>
<dbReference type="GO" id="GO:0005524">
    <property type="term" value="F:ATP binding"/>
    <property type="evidence" value="ECO:0007669"/>
    <property type="project" value="UniProtKB-UniRule"/>
</dbReference>
<evidence type="ECO:0000313" key="10">
    <source>
        <dbReference type="EMBL" id="KAG7374644.1"/>
    </source>
</evidence>
<dbReference type="InterPro" id="IPR011761">
    <property type="entry name" value="ATP-grasp"/>
</dbReference>
<comment type="cofactor">
    <cofactor evidence="1">
        <name>biotin</name>
        <dbReference type="ChEBI" id="CHEBI:57586"/>
    </cofactor>
</comment>
<reference evidence="10" key="1">
    <citation type="journal article" date="2021" name="Sci. Rep.">
        <title>Diploid genomic architecture of Nitzschia inconspicua, an elite biomass production diatom.</title>
        <authorList>
            <person name="Oliver A."/>
            <person name="Podell S."/>
            <person name="Pinowska A."/>
            <person name="Traller J.C."/>
            <person name="Smith S.R."/>
            <person name="McClure R."/>
            <person name="Beliaev A."/>
            <person name="Bohutskyi P."/>
            <person name="Hill E.A."/>
            <person name="Rabines A."/>
            <person name="Zheng H."/>
            <person name="Allen L.Z."/>
            <person name="Kuo A."/>
            <person name="Grigoriev I.V."/>
            <person name="Allen A.E."/>
            <person name="Hazlebeck D."/>
            <person name="Allen E.E."/>
        </authorList>
    </citation>
    <scope>NUCLEOTIDE SEQUENCE</scope>
    <source>
        <strain evidence="10">Hildebrandi</strain>
    </source>
</reference>
<evidence type="ECO:0000259" key="9">
    <source>
        <dbReference type="PROSITE" id="PS50979"/>
    </source>
</evidence>
<evidence type="ECO:0000256" key="3">
    <source>
        <dbReference type="ARBA" id="ARBA00022741"/>
    </source>
</evidence>
<dbReference type="PROSITE" id="PS50968">
    <property type="entry name" value="BIOTINYL_LIPOYL"/>
    <property type="match status" value="1"/>
</dbReference>
<evidence type="ECO:0000256" key="1">
    <source>
        <dbReference type="ARBA" id="ARBA00001953"/>
    </source>
</evidence>
<comment type="caution">
    <text evidence="10">The sequence shown here is derived from an EMBL/GenBank/DDBJ whole genome shotgun (WGS) entry which is preliminary data.</text>
</comment>
<organism evidence="10 11">
    <name type="scientific">Nitzschia inconspicua</name>
    <dbReference type="NCBI Taxonomy" id="303405"/>
    <lineage>
        <taxon>Eukaryota</taxon>
        <taxon>Sar</taxon>
        <taxon>Stramenopiles</taxon>
        <taxon>Ochrophyta</taxon>
        <taxon>Bacillariophyta</taxon>
        <taxon>Bacillariophyceae</taxon>
        <taxon>Bacillariophycidae</taxon>
        <taxon>Bacillariales</taxon>
        <taxon>Bacillariaceae</taxon>
        <taxon>Nitzschia</taxon>
    </lineage>
</organism>
<dbReference type="CDD" id="cd06850">
    <property type="entry name" value="biotinyl_domain"/>
    <property type="match status" value="1"/>
</dbReference>
<dbReference type="FunFam" id="3.30.1490.20:FF:000003">
    <property type="entry name" value="acetyl-CoA carboxylase isoform X1"/>
    <property type="match status" value="1"/>
</dbReference>
<dbReference type="InterPro" id="IPR000089">
    <property type="entry name" value="Biotin_lipoyl"/>
</dbReference>
<dbReference type="EMBL" id="JAGRRH010000001">
    <property type="protein sequence ID" value="KAG7374644.1"/>
    <property type="molecule type" value="Genomic_DNA"/>
</dbReference>
<dbReference type="FunFam" id="3.30.470.20:FF:000028">
    <property type="entry name" value="Methylcrotonoyl-CoA carboxylase subunit alpha, mitochondrial"/>
    <property type="match status" value="1"/>
</dbReference>
<dbReference type="Pfam" id="PF00289">
    <property type="entry name" value="Biotin_carb_N"/>
    <property type="match status" value="1"/>
</dbReference>
<dbReference type="InterPro" id="IPR001882">
    <property type="entry name" value="Biotin_BS"/>
</dbReference>
<feature type="domain" description="Lipoyl-binding" evidence="7">
    <location>
        <begin position="669"/>
        <end position="746"/>
    </location>
</feature>
<dbReference type="PROSITE" id="PS50975">
    <property type="entry name" value="ATP_GRASP"/>
    <property type="match status" value="1"/>
</dbReference>
<evidence type="ECO:0000259" key="8">
    <source>
        <dbReference type="PROSITE" id="PS50975"/>
    </source>
</evidence>
<dbReference type="Pfam" id="PF00364">
    <property type="entry name" value="Biotin_lipoyl"/>
    <property type="match status" value="1"/>
</dbReference>
<dbReference type="PROSITE" id="PS50979">
    <property type="entry name" value="BC"/>
    <property type="match status" value="1"/>
</dbReference>
<dbReference type="InterPro" id="IPR005481">
    <property type="entry name" value="BC-like_N"/>
</dbReference>
<feature type="domain" description="ATP-grasp" evidence="8">
    <location>
        <begin position="156"/>
        <end position="359"/>
    </location>
</feature>
<name>A0A9K3M5Q4_9STRA</name>
<evidence type="ECO:0000259" key="7">
    <source>
        <dbReference type="PROSITE" id="PS50968"/>
    </source>
</evidence>
<dbReference type="PROSITE" id="PS00188">
    <property type="entry name" value="BIOTIN"/>
    <property type="match status" value="1"/>
</dbReference>
<dbReference type="InterPro" id="IPR011764">
    <property type="entry name" value="Biotin_carboxylation_dom"/>
</dbReference>
<accession>A0A9K3M5Q4</accession>
<evidence type="ECO:0000256" key="5">
    <source>
        <dbReference type="ARBA" id="ARBA00023267"/>
    </source>
</evidence>
<gene>
    <name evidence="10" type="ORF">IV203_013739</name>
</gene>
<dbReference type="Pfam" id="PF02785">
    <property type="entry name" value="Biotin_carb_C"/>
    <property type="match status" value="1"/>
</dbReference>
<protein>
    <submittedName>
        <fullName evidence="10">Acetyl/propionyl-CoA carboxylase, alpha chain</fullName>
    </submittedName>
</protein>
<dbReference type="InterPro" id="IPR050856">
    <property type="entry name" value="Biotin_carboxylase_complex"/>
</dbReference>
<dbReference type="GO" id="GO:0046872">
    <property type="term" value="F:metal ion binding"/>
    <property type="evidence" value="ECO:0007669"/>
    <property type="project" value="InterPro"/>
</dbReference>
<dbReference type="PANTHER" id="PTHR18866">
    <property type="entry name" value="CARBOXYLASE:PYRUVATE/ACETYL-COA/PROPIONYL-COA CARBOXYLASE"/>
    <property type="match status" value="1"/>
</dbReference>
<evidence type="ECO:0000256" key="4">
    <source>
        <dbReference type="ARBA" id="ARBA00022840"/>
    </source>
</evidence>
<dbReference type="GO" id="GO:0005739">
    <property type="term" value="C:mitochondrion"/>
    <property type="evidence" value="ECO:0007669"/>
    <property type="project" value="TreeGrafter"/>
</dbReference>
<keyword evidence="4 6" id="KW-0067">ATP-binding</keyword>
<dbReference type="OrthoDB" id="196847at2759"/>
<evidence type="ECO:0000313" key="11">
    <source>
        <dbReference type="Proteomes" id="UP000693970"/>
    </source>
</evidence>
<dbReference type="InterPro" id="IPR005479">
    <property type="entry name" value="CPAse_ATP-bd"/>
</dbReference>
<keyword evidence="2" id="KW-0436">Ligase</keyword>
<dbReference type="FunFam" id="3.40.50.20:FF:000010">
    <property type="entry name" value="Propionyl-CoA carboxylase subunit alpha"/>
    <property type="match status" value="1"/>
</dbReference>
<proteinExistence type="predicted"/>
<dbReference type="PANTHER" id="PTHR18866:SF33">
    <property type="entry name" value="METHYLCROTONOYL-COA CARBOXYLASE SUBUNIT ALPHA, MITOCHONDRIAL-RELATED"/>
    <property type="match status" value="1"/>
</dbReference>
<evidence type="ECO:0000256" key="2">
    <source>
        <dbReference type="ARBA" id="ARBA00022598"/>
    </source>
</evidence>
<evidence type="ECO:0000256" key="6">
    <source>
        <dbReference type="PROSITE-ProRule" id="PRU00409"/>
    </source>
</evidence>
<dbReference type="GO" id="GO:0004485">
    <property type="term" value="F:methylcrotonoyl-CoA carboxylase activity"/>
    <property type="evidence" value="ECO:0007669"/>
    <property type="project" value="TreeGrafter"/>
</dbReference>
<dbReference type="Pfam" id="PF02786">
    <property type="entry name" value="CPSase_L_D2"/>
    <property type="match status" value="1"/>
</dbReference>
<keyword evidence="5" id="KW-0092">Biotin</keyword>
<reference evidence="10" key="2">
    <citation type="submission" date="2021-04" db="EMBL/GenBank/DDBJ databases">
        <authorList>
            <person name="Podell S."/>
        </authorList>
    </citation>
    <scope>NUCLEOTIDE SEQUENCE</scope>
    <source>
        <strain evidence="10">Hildebrandi</strain>
    </source>
</reference>
<feature type="domain" description="Biotin carboxylation" evidence="9">
    <location>
        <begin position="34"/>
        <end position="497"/>
    </location>
</feature>